<organism evidence="2 3">
    <name type="scientific">Brassica oleracea var. oleracea</name>
    <dbReference type="NCBI Taxonomy" id="109376"/>
    <lineage>
        <taxon>Eukaryota</taxon>
        <taxon>Viridiplantae</taxon>
        <taxon>Streptophyta</taxon>
        <taxon>Embryophyta</taxon>
        <taxon>Tracheophyta</taxon>
        <taxon>Spermatophyta</taxon>
        <taxon>Magnoliopsida</taxon>
        <taxon>eudicotyledons</taxon>
        <taxon>Gunneridae</taxon>
        <taxon>Pentapetalae</taxon>
        <taxon>rosids</taxon>
        <taxon>malvids</taxon>
        <taxon>Brassicales</taxon>
        <taxon>Brassicaceae</taxon>
        <taxon>Brassiceae</taxon>
        <taxon>Brassica</taxon>
    </lineage>
</organism>
<evidence type="ECO:0000313" key="2">
    <source>
        <dbReference type="EnsemblPlants" id="Bo06407s010.1"/>
    </source>
</evidence>
<dbReference type="AlphaFoldDB" id="A0A0D2ZXS3"/>
<evidence type="ECO:0000259" key="1">
    <source>
        <dbReference type="Pfam" id="PF07727"/>
    </source>
</evidence>
<dbReference type="STRING" id="109376.A0A0D2ZXS3"/>
<name>A0A0D2ZXS3_BRAOL</name>
<protein>
    <recommendedName>
        <fullName evidence="1">Reverse transcriptase Ty1/copia-type domain-containing protein</fullName>
    </recommendedName>
</protein>
<feature type="domain" description="Reverse transcriptase Ty1/copia-type" evidence="1">
    <location>
        <begin position="5"/>
        <end position="52"/>
    </location>
</feature>
<dbReference type="eggNOG" id="KOG0017">
    <property type="taxonomic scope" value="Eukaryota"/>
</dbReference>
<accession>A0A0D2ZXS3</accession>
<evidence type="ECO:0000313" key="3">
    <source>
        <dbReference type="Proteomes" id="UP000032141"/>
    </source>
</evidence>
<dbReference type="OMA" id="RRNMEHE"/>
<proteinExistence type="predicted"/>
<dbReference type="EnsemblPlants" id="Bo06407s010.1">
    <property type="protein sequence ID" value="Bo06407s010.1"/>
    <property type="gene ID" value="Bo06407s010"/>
</dbReference>
<sequence length="91" mass="10519">MRDVNLGKLTYYLGIEVIQGADRIRIKQERYAQGILRATKMEACNATQIPMEANLNISKAEDEQEIEATEFRRIIGCLRYLLHTRPDLCYA</sequence>
<reference evidence="2" key="1">
    <citation type="journal article" date="2014" name="Genome Biol.">
        <title>Transcriptome and methylome profiling reveals relics of genome dominance in the mesopolyploid Brassica oleracea.</title>
        <authorList>
            <person name="Parkin I.A."/>
            <person name="Koh C."/>
            <person name="Tang H."/>
            <person name="Robinson S.J."/>
            <person name="Kagale S."/>
            <person name="Clarke W.E."/>
            <person name="Town C.D."/>
            <person name="Nixon J."/>
            <person name="Krishnakumar V."/>
            <person name="Bidwell S.L."/>
            <person name="Denoeud F."/>
            <person name="Belcram H."/>
            <person name="Links M.G."/>
            <person name="Just J."/>
            <person name="Clarke C."/>
            <person name="Bender T."/>
            <person name="Huebert T."/>
            <person name="Mason A.S."/>
            <person name="Pires J.C."/>
            <person name="Barker G."/>
            <person name="Moore J."/>
            <person name="Walley P.G."/>
            <person name="Manoli S."/>
            <person name="Batley J."/>
            <person name="Edwards D."/>
            <person name="Nelson M.N."/>
            <person name="Wang X."/>
            <person name="Paterson A.H."/>
            <person name="King G."/>
            <person name="Bancroft I."/>
            <person name="Chalhoub B."/>
            <person name="Sharpe A.G."/>
        </authorList>
    </citation>
    <scope>NUCLEOTIDE SEQUENCE [LARGE SCALE GENOMIC DNA]</scope>
    <source>
        <strain evidence="2">cv. TO1000</strain>
    </source>
</reference>
<dbReference type="InterPro" id="IPR013103">
    <property type="entry name" value="RVT_2"/>
</dbReference>
<dbReference type="Pfam" id="PF07727">
    <property type="entry name" value="RVT_2"/>
    <property type="match status" value="1"/>
</dbReference>
<dbReference type="HOGENOM" id="CLU_2433293_0_0_1"/>
<keyword evidence="3" id="KW-1185">Reference proteome</keyword>
<dbReference type="Proteomes" id="UP000032141">
    <property type="component" value="Unassembled WGS sequence"/>
</dbReference>
<dbReference type="Gramene" id="Bo06407s010.1">
    <property type="protein sequence ID" value="Bo06407s010.1"/>
    <property type="gene ID" value="Bo06407s010"/>
</dbReference>
<reference evidence="2" key="2">
    <citation type="submission" date="2015-06" db="UniProtKB">
        <authorList>
            <consortium name="EnsemblPlants"/>
        </authorList>
    </citation>
    <scope>IDENTIFICATION</scope>
</reference>